<reference evidence="1 2" key="1">
    <citation type="journal article" date="2016" name="Nat. Commun.">
        <title>Thousands of microbial genomes shed light on interconnected biogeochemical processes in an aquifer system.</title>
        <authorList>
            <person name="Anantharaman K."/>
            <person name="Brown C.T."/>
            <person name="Hug L.A."/>
            <person name="Sharon I."/>
            <person name="Castelle C.J."/>
            <person name="Probst A.J."/>
            <person name="Thomas B.C."/>
            <person name="Singh A."/>
            <person name="Wilkins M.J."/>
            <person name="Karaoz U."/>
            <person name="Brodie E.L."/>
            <person name="Williams K.H."/>
            <person name="Hubbard S.S."/>
            <person name="Banfield J.F."/>
        </authorList>
    </citation>
    <scope>NUCLEOTIDE SEQUENCE [LARGE SCALE GENOMIC DNA]</scope>
</reference>
<organism evidence="1 2">
    <name type="scientific">Candidatus Beckwithbacteria bacterium RIFCSPHIGHO2_12_FULL_47_17</name>
    <dbReference type="NCBI Taxonomy" id="1797460"/>
    <lineage>
        <taxon>Bacteria</taxon>
        <taxon>Candidatus Beckwithiibacteriota</taxon>
    </lineage>
</organism>
<dbReference type="STRING" id="1797460.A3E73_02345"/>
<dbReference type="Proteomes" id="UP000176791">
    <property type="component" value="Unassembled WGS sequence"/>
</dbReference>
<dbReference type="AlphaFoldDB" id="A0A1F5DL07"/>
<proteinExistence type="predicted"/>
<gene>
    <name evidence="1" type="ORF">A3E73_02345</name>
</gene>
<name>A0A1F5DL07_9BACT</name>
<evidence type="ECO:0000313" key="1">
    <source>
        <dbReference type="EMBL" id="OGD55842.1"/>
    </source>
</evidence>
<comment type="caution">
    <text evidence="1">The sequence shown here is derived from an EMBL/GenBank/DDBJ whole genome shotgun (WGS) entry which is preliminary data.</text>
</comment>
<dbReference type="EMBL" id="MEZN01000033">
    <property type="protein sequence ID" value="OGD55842.1"/>
    <property type="molecule type" value="Genomic_DNA"/>
</dbReference>
<accession>A0A1F5DL07</accession>
<evidence type="ECO:0000313" key="2">
    <source>
        <dbReference type="Proteomes" id="UP000176791"/>
    </source>
</evidence>
<protein>
    <recommendedName>
        <fullName evidence="3">Ribbon-helix-helix protein CopG domain-containing protein</fullName>
    </recommendedName>
</protein>
<evidence type="ECO:0008006" key="3">
    <source>
        <dbReference type="Google" id="ProtNLM"/>
    </source>
</evidence>
<sequence>MLVRKQILLEDSHEFAIEELAALAGKSFSQMTRELLDKAVKVESKKIRKKAKKKLTQYEALEEWMSHPVSGPGDSEYDKYAYDL</sequence>